<feature type="transmembrane region" description="Helical" evidence="1">
    <location>
        <begin position="16"/>
        <end position="38"/>
    </location>
</feature>
<keyword evidence="3" id="KW-1185">Reference proteome</keyword>
<name>A0A7W3J932_9MICO</name>
<keyword evidence="1" id="KW-0472">Membrane</keyword>
<feature type="transmembrane region" description="Helical" evidence="1">
    <location>
        <begin position="114"/>
        <end position="133"/>
    </location>
</feature>
<comment type="caution">
    <text evidence="2">The sequence shown here is derived from an EMBL/GenBank/DDBJ whole genome shotgun (WGS) entry which is preliminary data.</text>
</comment>
<proteinExistence type="predicted"/>
<feature type="transmembrane region" description="Helical" evidence="1">
    <location>
        <begin position="58"/>
        <end position="76"/>
    </location>
</feature>
<organism evidence="2 3">
    <name type="scientific">Promicromonospora sukumoe</name>
    <dbReference type="NCBI Taxonomy" id="88382"/>
    <lineage>
        <taxon>Bacteria</taxon>
        <taxon>Bacillati</taxon>
        <taxon>Actinomycetota</taxon>
        <taxon>Actinomycetes</taxon>
        <taxon>Micrococcales</taxon>
        <taxon>Promicromonosporaceae</taxon>
        <taxon>Promicromonospora</taxon>
    </lineage>
</organism>
<gene>
    <name evidence="2" type="ORF">FHX71_002490</name>
</gene>
<feature type="transmembrane region" description="Helical" evidence="1">
    <location>
        <begin position="83"/>
        <end position="102"/>
    </location>
</feature>
<dbReference type="EMBL" id="JACGWV010000001">
    <property type="protein sequence ID" value="MBA8808548.1"/>
    <property type="molecule type" value="Genomic_DNA"/>
</dbReference>
<reference evidence="2 3" key="1">
    <citation type="submission" date="2020-07" db="EMBL/GenBank/DDBJ databases">
        <title>Sequencing the genomes of 1000 actinobacteria strains.</title>
        <authorList>
            <person name="Klenk H.-P."/>
        </authorList>
    </citation>
    <scope>NUCLEOTIDE SEQUENCE [LARGE SCALE GENOMIC DNA]</scope>
    <source>
        <strain evidence="2 3">DSM 44121</strain>
    </source>
</reference>
<evidence type="ECO:0000313" key="2">
    <source>
        <dbReference type="EMBL" id="MBA8808548.1"/>
    </source>
</evidence>
<accession>A0A7W3J932</accession>
<dbReference type="Proteomes" id="UP000540568">
    <property type="component" value="Unassembled WGS sequence"/>
</dbReference>
<dbReference type="RefSeq" id="WP_182616626.1">
    <property type="nucleotide sequence ID" value="NZ_BAAATF010000003.1"/>
</dbReference>
<dbReference type="AlphaFoldDB" id="A0A7W3J932"/>
<evidence type="ECO:0000256" key="1">
    <source>
        <dbReference type="SAM" id="Phobius"/>
    </source>
</evidence>
<dbReference type="Pfam" id="PF14325">
    <property type="entry name" value="DUF4383"/>
    <property type="match status" value="1"/>
</dbReference>
<evidence type="ECO:0000313" key="3">
    <source>
        <dbReference type="Proteomes" id="UP000540568"/>
    </source>
</evidence>
<keyword evidence="1" id="KW-0812">Transmembrane</keyword>
<sequence length="145" mass="15432">MTQSTQSTRTRGVSQWLALIIGVVYLLVGAVGFLVTGFSGFAEHDHDQTLLGFAINPLHNIVHILIGILGIVLWSTIGHARTFGWLLVAGYGATFVYGLIAVNNPDINVLNINAADNVLHLLSVGAGLAIALWPHRKPAGHSASF</sequence>
<keyword evidence="1" id="KW-1133">Transmembrane helix</keyword>
<protein>
    <submittedName>
        <fullName evidence="2">ABC-type transport system involved in multi-copper enzyme maturation permease subunit</fullName>
    </submittedName>
</protein>